<dbReference type="RefSeq" id="WP_264789160.1">
    <property type="nucleotide sequence ID" value="NZ_AP026867.1"/>
</dbReference>
<accession>A0A916DU79</accession>
<evidence type="ECO:0000313" key="1">
    <source>
        <dbReference type="EMBL" id="BDS13914.1"/>
    </source>
</evidence>
<organism evidence="1 2">
    <name type="scientific">Aureispira anguillae</name>
    <dbReference type="NCBI Taxonomy" id="2864201"/>
    <lineage>
        <taxon>Bacteria</taxon>
        <taxon>Pseudomonadati</taxon>
        <taxon>Bacteroidota</taxon>
        <taxon>Saprospiria</taxon>
        <taxon>Saprospirales</taxon>
        <taxon>Saprospiraceae</taxon>
        <taxon>Aureispira</taxon>
    </lineage>
</organism>
<gene>
    <name evidence="1" type="ORF">AsAng_0046770</name>
</gene>
<dbReference type="AlphaFoldDB" id="A0A916DU79"/>
<dbReference type="KEGG" id="aup:AsAng_0046770"/>
<dbReference type="EMBL" id="AP026867">
    <property type="protein sequence ID" value="BDS13914.1"/>
    <property type="molecule type" value="Genomic_DNA"/>
</dbReference>
<reference evidence="1" key="1">
    <citation type="submission" date="2022-09" db="EMBL/GenBank/DDBJ databases">
        <title>Aureispira anguillicida sp. nov., isolated from Leptocephalus of Japanese eel Anguilla japonica.</title>
        <authorList>
            <person name="Yuasa K."/>
            <person name="Mekata T."/>
            <person name="Ikunari K."/>
        </authorList>
    </citation>
    <scope>NUCLEOTIDE SEQUENCE</scope>
    <source>
        <strain evidence="1">EL160426</strain>
    </source>
</reference>
<proteinExistence type="predicted"/>
<dbReference type="Proteomes" id="UP001060919">
    <property type="component" value="Chromosome"/>
</dbReference>
<keyword evidence="2" id="KW-1185">Reference proteome</keyword>
<evidence type="ECO:0000313" key="2">
    <source>
        <dbReference type="Proteomes" id="UP001060919"/>
    </source>
</evidence>
<protein>
    <submittedName>
        <fullName evidence="1">Uncharacterized protein</fullName>
    </submittedName>
</protein>
<sequence length="358" mass="41490">MSFYQKINQLINQCTEYQNHVDLHELWFVEPYQSTYLAINKVLKIYTDKKLDIEALAAGEQSAPGMPNLTPARAEYYQLKEKVPAFLASGTKYYYYLQTYKIACMHLIKTFSYSNFKGDWEKIRTLGDWMHAIRGQQEQHNAASSIQKSIKDIKELGDFEALDEQGLQQLEEEVRNIQALLAKEPNLQSELDIDDLQLFKEAAEYIKTNEELLQGLPELEEEFLFDEPPVLEVIAYRCRQLTVLVDDFPENYSYETEVVDLAAFKKELKDSFDLNINVCEDIYLSMLQSLGSYQNPRIKTFCQMLHQALIPFADEDFLLKKYGDAIFANYLEIDQGIPDTIDLEMHLMIAVGDIQDSI</sequence>
<name>A0A916DU79_9BACT</name>